<keyword evidence="2" id="KW-1185">Reference proteome</keyword>
<dbReference type="Proteomes" id="UP000284841">
    <property type="component" value="Unassembled WGS sequence"/>
</dbReference>
<proteinExistence type="predicted"/>
<sequence>MSCFGTRVTPDLYQNCCNASNLCEFDGDMSSIVTAPIYVQQVFDAVKFNLQGMKTFNDQVFTPCIPVGHRIKRVIDIRCKRFFNPTNVEDPKNLTLDVDTSISGASFLKDAKGNYLSVVGADGTYSERIMYAETSDCDEKCMGTPVFGTQTVCIHGNVLIELDLLLCDSCNNEVIFTVCANVNIATKDQPMVLTNFFEICLPSTIDTAFLPRFTEFCNSACEARLATNNFGRDLNIEPDGNVCGNLIVAICLTCEKKIVVPVQLCVLSTGYAEAPLQRNSICTTFPSLFPAGIKECDTQNCEDEKECECECPPPKRPQPRR</sequence>
<accession>A0A415E3G0</accession>
<dbReference type="RefSeq" id="WP_067541782.1">
    <property type="nucleotide sequence ID" value="NZ_AP025567.1"/>
</dbReference>
<evidence type="ECO:0000313" key="1">
    <source>
        <dbReference type="EMBL" id="RHJ88172.1"/>
    </source>
</evidence>
<dbReference type="STRING" id="1776384.GCA_900086585_03754"/>
<dbReference type="EMBL" id="QRMS01000002">
    <property type="protein sequence ID" value="RHJ88172.1"/>
    <property type="molecule type" value="Genomic_DNA"/>
</dbReference>
<dbReference type="GeneID" id="83006040"/>
<organism evidence="1 2">
    <name type="scientific">Emergencia timonensis</name>
    <dbReference type="NCBI Taxonomy" id="1776384"/>
    <lineage>
        <taxon>Bacteria</taxon>
        <taxon>Bacillati</taxon>
        <taxon>Bacillota</taxon>
        <taxon>Clostridia</taxon>
        <taxon>Peptostreptococcales</taxon>
        <taxon>Anaerovoracaceae</taxon>
        <taxon>Emergencia</taxon>
    </lineage>
</organism>
<dbReference type="AlphaFoldDB" id="A0A415E3G0"/>
<evidence type="ECO:0000313" key="2">
    <source>
        <dbReference type="Proteomes" id="UP000284841"/>
    </source>
</evidence>
<protein>
    <submittedName>
        <fullName evidence="1">Uncharacterized protein</fullName>
    </submittedName>
</protein>
<name>A0A415E3G0_9FIRM</name>
<dbReference type="OrthoDB" id="1949316at2"/>
<reference evidence="1 2" key="1">
    <citation type="submission" date="2018-08" db="EMBL/GenBank/DDBJ databases">
        <title>A genome reference for cultivated species of the human gut microbiota.</title>
        <authorList>
            <person name="Zou Y."/>
            <person name="Xue W."/>
            <person name="Luo G."/>
        </authorList>
    </citation>
    <scope>NUCLEOTIDE SEQUENCE [LARGE SCALE GENOMIC DNA]</scope>
    <source>
        <strain evidence="1 2">AM07-24</strain>
    </source>
</reference>
<comment type="caution">
    <text evidence="1">The sequence shown here is derived from an EMBL/GenBank/DDBJ whole genome shotgun (WGS) entry which is preliminary data.</text>
</comment>
<gene>
    <name evidence="1" type="ORF">DW099_07070</name>
</gene>